<name>A0A0A9CMY4_ARUDO</name>
<reference evidence="1" key="1">
    <citation type="submission" date="2014-09" db="EMBL/GenBank/DDBJ databases">
        <authorList>
            <person name="Magalhaes I.L.F."/>
            <person name="Oliveira U."/>
            <person name="Santos F.R."/>
            <person name="Vidigal T.H.D.A."/>
            <person name="Brescovit A.D."/>
            <person name="Santos A.J."/>
        </authorList>
    </citation>
    <scope>NUCLEOTIDE SEQUENCE</scope>
    <source>
        <tissue evidence="1">Shoot tissue taken approximately 20 cm above the soil surface</tissue>
    </source>
</reference>
<dbReference type="EMBL" id="GBRH01225013">
    <property type="protein sequence ID" value="JAD72882.1"/>
    <property type="molecule type" value="Transcribed_RNA"/>
</dbReference>
<evidence type="ECO:0000313" key="1">
    <source>
        <dbReference type="EMBL" id="JAD72882.1"/>
    </source>
</evidence>
<dbReference type="AlphaFoldDB" id="A0A0A9CMY4"/>
<proteinExistence type="predicted"/>
<protein>
    <submittedName>
        <fullName evidence="1">Uncharacterized protein</fullName>
    </submittedName>
</protein>
<accession>A0A0A9CMY4</accession>
<sequence length="33" mass="3492">MVVGLTTPLLQMVPTGGTGWTTPLPERCLHPTS</sequence>
<organism evidence="1">
    <name type="scientific">Arundo donax</name>
    <name type="common">Giant reed</name>
    <name type="synonym">Donax arundinaceus</name>
    <dbReference type="NCBI Taxonomy" id="35708"/>
    <lineage>
        <taxon>Eukaryota</taxon>
        <taxon>Viridiplantae</taxon>
        <taxon>Streptophyta</taxon>
        <taxon>Embryophyta</taxon>
        <taxon>Tracheophyta</taxon>
        <taxon>Spermatophyta</taxon>
        <taxon>Magnoliopsida</taxon>
        <taxon>Liliopsida</taxon>
        <taxon>Poales</taxon>
        <taxon>Poaceae</taxon>
        <taxon>PACMAD clade</taxon>
        <taxon>Arundinoideae</taxon>
        <taxon>Arundineae</taxon>
        <taxon>Arundo</taxon>
    </lineage>
</organism>
<reference evidence="1" key="2">
    <citation type="journal article" date="2015" name="Data Brief">
        <title>Shoot transcriptome of the giant reed, Arundo donax.</title>
        <authorList>
            <person name="Barrero R.A."/>
            <person name="Guerrero F.D."/>
            <person name="Moolhuijzen P."/>
            <person name="Goolsby J.A."/>
            <person name="Tidwell J."/>
            <person name="Bellgard S.E."/>
            <person name="Bellgard M.I."/>
        </authorList>
    </citation>
    <scope>NUCLEOTIDE SEQUENCE</scope>
    <source>
        <tissue evidence="1">Shoot tissue taken approximately 20 cm above the soil surface</tissue>
    </source>
</reference>